<feature type="region of interest" description="Disordered" evidence="1">
    <location>
        <begin position="1"/>
        <end position="40"/>
    </location>
</feature>
<name>A0ABD0UB22_DENTH</name>
<protein>
    <submittedName>
        <fullName evidence="2">Uncharacterized protein</fullName>
    </submittedName>
</protein>
<sequence length="286" mass="31654">MGPNRRPKGLWKLEEVDLNIEESHEESDSGGNMASGKEPNRGLIKNIYKMCNKKVTGGPSRSVHTQGISYTQPATHSQPATHTQLATHTQSTAHNPHLPSLDATHSTLFYPYYPPPPYGGPPAYPYPLYISPYYPPPPLSLLQVDLRTAAVAEQTTDGRMLIAPDGDMYKEMLGREPTPVELHSHTHKWHEDQQWIDERARKAHEYTRLRESQAAVGESPSGGSVEYSEYHIWSQAVGGMQYGRVYGLGSQAQAYEGMTSSGSSFASPPQDSSYSQQITALQAELE</sequence>
<comment type="caution">
    <text evidence="2">The sequence shown here is derived from an EMBL/GenBank/DDBJ whole genome shotgun (WGS) entry which is preliminary data.</text>
</comment>
<dbReference type="InterPro" id="IPR004252">
    <property type="entry name" value="Probable_transposase_24"/>
</dbReference>
<dbReference type="EMBL" id="JANQDX010000016">
    <property type="protein sequence ID" value="KAL0909979.1"/>
    <property type="molecule type" value="Genomic_DNA"/>
</dbReference>
<feature type="region of interest" description="Disordered" evidence="1">
    <location>
        <begin position="258"/>
        <end position="286"/>
    </location>
</feature>
<dbReference type="AlphaFoldDB" id="A0ABD0UB22"/>
<dbReference type="Proteomes" id="UP001552299">
    <property type="component" value="Unassembled WGS sequence"/>
</dbReference>
<feature type="compositionally biased region" description="Acidic residues" evidence="1">
    <location>
        <begin position="16"/>
        <end position="25"/>
    </location>
</feature>
<evidence type="ECO:0000256" key="1">
    <source>
        <dbReference type="SAM" id="MobiDB-lite"/>
    </source>
</evidence>
<feature type="region of interest" description="Disordered" evidence="1">
    <location>
        <begin position="71"/>
        <end position="94"/>
    </location>
</feature>
<dbReference type="Pfam" id="PF03004">
    <property type="entry name" value="Transposase_24"/>
    <property type="match status" value="1"/>
</dbReference>
<gene>
    <name evidence="2" type="ORF">M5K25_020897</name>
</gene>
<organism evidence="2 3">
    <name type="scientific">Dendrobium thyrsiflorum</name>
    <name type="common">Pinecone-like raceme dendrobium</name>
    <name type="synonym">Orchid</name>
    <dbReference type="NCBI Taxonomy" id="117978"/>
    <lineage>
        <taxon>Eukaryota</taxon>
        <taxon>Viridiplantae</taxon>
        <taxon>Streptophyta</taxon>
        <taxon>Embryophyta</taxon>
        <taxon>Tracheophyta</taxon>
        <taxon>Spermatophyta</taxon>
        <taxon>Magnoliopsida</taxon>
        <taxon>Liliopsida</taxon>
        <taxon>Asparagales</taxon>
        <taxon>Orchidaceae</taxon>
        <taxon>Epidendroideae</taxon>
        <taxon>Malaxideae</taxon>
        <taxon>Dendrobiinae</taxon>
        <taxon>Dendrobium</taxon>
    </lineage>
</organism>
<evidence type="ECO:0000313" key="3">
    <source>
        <dbReference type="Proteomes" id="UP001552299"/>
    </source>
</evidence>
<evidence type="ECO:0000313" key="2">
    <source>
        <dbReference type="EMBL" id="KAL0909979.1"/>
    </source>
</evidence>
<feature type="compositionally biased region" description="Polar residues" evidence="1">
    <location>
        <begin position="258"/>
        <end position="280"/>
    </location>
</feature>
<reference evidence="2 3" key="1">
    <citation type="journal article" date="2024" name="Plant Biotechnol. J.">
        <title>Dendrobium thyrsiflorum genome and its molecular insights into genes involved in important horticultural traits.</title>
        <authorList>
            <person name="Chen B."/>
            <person name="Wang J.Y."/>
            <person name="Zheng P.J."/>
            <person name="Li K.L."/>
            <person name="Liang Y.M."/>
            <person name="Chen X.F."/>
            <person name="Zhang C."/>
            <person name="Zhao X."/>
            <person name="He X."/>
            <person name="Zhang G.Q."/>
            <person name="Liu Z.J."/>
            <person name="Xu Q."/>
        </authorList>
    </citation>
    <scope>NUCLEOTIDE SEQUENCE [LARGE SCALE GENOMIC DNA]</scope>
    <source>
        <strain evidence="2">GZMU011</strain>
    </source>
</reference>
<accession>A0ABD0UB22</accession>
<proteinExistence type="predicted"/>
<keyword evidence="3" id="KW-1185">Reference proteome</keyword>